<dbReference type="InterPro" id="IPR008978">
    <property type="entry name" value="HSP20-like_chaperone"/>
</dbReference>
<evidence type="ECO:0000259" key="3">
    <source>
        <dbReference type="PROSITE" id="PS01031"/>
    </source>
</evidence>
<organism evidence="4 5">
    <name type="scientific">Reichenbachiella agariperforans</name>
    <dbReference type="NCBI Taxonomy" id="156994"/>
    <lineage>
        <taxon>Bacteria</taxon>
        <taxon>Pseudomonadati</taxon>
        <taxon>Bacteroidota</taxon>
        <taxon>Cytophagia</taxon>
        <taxon>Cytophagales</taxon>
        <taxon>Reichenbachiellaceae</taxon>
        <taxon>Reichenbachiella</taxon>
    </lineage>
</organism>
<gene>
    <name evidence="4" type="ORF">SAMN04488028_102334</name>
</gene>
<proteinExistence type="inferred from homology"/>
<dbReference type="AlphaFoldDB" id="A0A1M6NNX4"/>
<evidence type="ECO:0000256" key="1">
    <source>
        <dbReference type="PROSITE-ProRule" id="PRU00285"/>
    </source>
</evidence>
<evidence type="ECO:0000313" key="4">
    <source>
        <dbReference type="EMBL" id="SHJ97316.1"/>
    </source>
</evidence>
<comment type="similarity">
    <text evidence="1 2">Belongs to the small heat shock protein (HSP20) family.</text>
</comment>
<accession>A0A1M6NNX4</accession>
<dbReference type="STRING" id="156994.SAMN04488028_102334"/>
<protein>
    <submittedName>
        <fullName evidence="4">HSP20 family protein</fullName>
    </submittedName>
</protein>
<dbReference type="EMBL" id="FRAA01000002">
    <property type="protein sequence ID" value="SHJ97316.1"/>
    <property type="molecule type" value="Genomic_DNA"/>
</dbReference>
<dbReference type="Pfam" id="PF00011">
    <property type="entry name" value="HSP20"/>
    <property type="match status" value="1"/>
</dbReference>
<dbReference type="SUPFAM" id="SSF49764">
    <property type="entry name" value="HSP20-like chaperones"/>
    <property type="match status" value="1"/>
</dbReference>
<evidence type="ECO:0000313" key="5">
    <source>
        <dbReference type="Proteomes" id="UP000184474"/>
    </source>
</evidence>
<dbReference type="Proteomes" id="UP000184474">
    <property type="component" value="Unassembled WGS sequence"/>
</dbReference>
<evidence type="ECO:0000256" key="2">
    <source>
        <dbReference type="RuleBase" id="RU003616"/>
    </source>
</evidence>
<sequence>MSLIHYNPARTTTQGVNRFFDDIFGDNFFNTDAVQYKSFVPQVDISETDKAFELQFALPGFKKSDIKVDLNQGVLTVSGERKFEEKKDGKNYHAVETRYGSFKRAYQLPDSINDEQLDAKYEDGILNILVPKDVKKVQQKSIAVK</sequence>
<name>A0A1M6NNX4_REIAG</name>
<keyword evidence="5" id="KW-1185">Reference proteome</keyword>
<feature type="domain" description="SHSP" evidence="3">
    <location>
        <begin position="34"/>
        <end position="145"/>
    </location>
</feature>
<dbReference type="Gene3D" id="2.60.40.790">
    <property type="match status" value="1"/>
</dbReference>
<dbReference type="CDD" id="cd06464">
    <property type="entry name" value="ACD_sHsps-like"/>
    <property type="match status" value="1"/>
</dbReference>
<dbReference type="PROSITE" id="PS01031">
    <property type="entry name" value="SHSP"/>
    <property type="match status" value="1"/>
</dbReference>
<dbReference type="RefSeq" id="WP_073121249.1">
    <property type="nucleotide sequence ID" value="NZ_FRAA01000002.1"/>
</dbReference>
<reference evidence="5" key="1">
    <citation type="submission" date="2016-11" db="EMBL/GenBank/DDBJ databases">
        <authorList>
            <person name="Varghese N."/>
            <person name="Submissions S."/>
        </authorList>
    </citation>
    <scope>NUCLEOTIDE SEQUENCE [LARGE SCALE GENOMIC DNA]</scope>
    <source>
        <strain evidence="5">DSM 26134</strain>
    </source>
</reference>
<dbReference type="InterPro" id="IPR031107">
    <property type="entry name" value="Small_HSP"/>
</dbReference>
<dbReference type="PANTHER" id="PTHR11527">
    <property type="entry name" value="HEAT-SHOCK PROTEIN 20 FAMILY MEMBER"/>
    <property type="match status" value="1"/>
</dbReference>
<dbReference type="InterPro" id="IPR002068">
    <property type="entry name" value="A-crystallin/Hsp20_dom"/>
</dbReference>